<dbReference type="KEGG" id="egr:104419076"/>
<evidence type="ECO:0008006" key="5">
    <source>
        <dbReference type="Google" id="ProtNLM"/>
    </source>
</evidence>
<dbReference type="InParanoid" id="A0A059AQN1"/>
<dbReference type="InterPro" id="IPR016024">
    <property type="entry name" value="ARM-type_fold"/>
</dbReference>
<evidence type="ECO:0000256" key="1">
    <source>
        <dbReference type="ARBA" id="ARBA00008565"/>
    </source>
</evidence>
<gene>
    <name evidence="4" type="ORF">EUGRSUZ_I01567</name>
</gene>
<comment type="similarity">
    <text evidence="1">Belongs to the Integrator subunit 7 family.</text>
</comment>
<dbReference type="Pfam" id="PF24436">
    <property type="entry name" value="INTS7_N"/>
    <property type="match status" value="1"/>
</dbReference>
<dbReference type="InterPro" id="IPR056516">
    <property type="entry name" value="INTS7_N"/>
</dbReference>
<dbReference type="eggNOG" id="KOG1988">
    <property type="taxonomic scope" value="Eukaryota"/>
</dbReference>
<evidence type="ECO:0000259" key="2">
    <source>
        <dbReference type="Pfam" id="PF22966"/>
    </source>
</evidence>
<evidence type="ECO:0000259" key="3">
    <source>
        <dbReference type="Pfam" id="PF24436"/>
    </source>
</evidence>
<dbReference type="Pfam" id="PF22966">
    <property type="entry name" value="INTS7_C_plants"/>
    <property type="match status" value="1"/>
</dbReference>
<dbReference type="GO" id="GO:0032039">
    <property type="term" value="C:integrator complex"/>
    <property type="evidence" value="ECO:0000318"/>
    <property type="project" value="GO_Central"/>
</dbReference>
<dbReference type="GO" id="GO:0034472">
    <property type="term" value="P:snRNA 3'-end processing"/>
    <property type="evidence" value="ECO:0000318"/>
    <property type="project" value="GO_Central"/>
</dbReference>
<dbReference type="InterPro" id="IPR055195">
    <property type="entry name" value="INTS7_C_plant"/>
</dbReference>
<name>A0A059AQN1_EUCGR</name>
<organism evidence="4">
    <name type="scientific">Eucalyptus grandis</name>
    <name type="common">Flooded gum</name>
    <dbReference type="NCBI Taxonomy" id="71139"/>
    <lineage>
        <taxon>Eukaryota</taxon>
        <taxon>Viridiplantae</taxon>
        <taxon>Streptophyta</taxon>
        <taxon>Embryophyta</taxon>
        <taxon>Tracheophyta</taxon>
        <taxon>Spermatophyta</taxon>
        <taxon>Magnoliopsida</taxon>
        <taxon>eudicotyledons</taxon>
        <taxon>Gunneridae</taxon>
        <taxon>Pentapetalae</taxon>
        <taxon>rosids</taxon>
        <taxon>malvids</taxon>
        <taxon>Myrtales</taxon>
        <taxon>Myrtaceae</taxon>
        <taxon>Myrtoideae</taxon>
        <taxon>Eucalypteae</taxon>
        <taxon>Eucalyptus</taxon>
    </lineage>
</organism>
<proteinExistence type="inferred from homology"/>
<dbReference type="STRING" id="71139.A0A059AQN1"/>
<dbReference type="EMBL" id="KK198761">
    <property type="protein sequence ID" value="KCW55735.1"/>
    <property type="molecule type" value="Genomic_DNA"/>
</dbReference>
<protein>
    <recommendedName>
        <fullName evidence="5">Integrator complex subunit 7</fullName>
    </recommendedName>
</protein>
<feature type="domain" description="Integrator complex subunit 7 N-terminal" evidence="3">
    <location>
        <begin position="15"/>
        <end position="467"/>
    </location>
</feature>
<dbReference type="Gramene" id="KCW55735">
    <property type="protein sequence ID" value="KCW55735"/>
    <property type="gene ID" value="EUGRSUZ_I01567"/>
</dbReference>
<sequence>MEKISAACAMDWSIELEKSLRSKIPGRPVEAILQAGQRLEQWSSEPEPTMSVYSMYGLVPGEERLFANAILLRLADAFQSGDREIMRAVVRVFRRLRRCGRKRRRGSADAVVGILSKGRVNNPTELLTRVKVVFDGGDVESRAMALVIFGCCADFAKDSAHVRYLVLSSLVSSEVLEVQGSLFAGGCFCELADDFALVFLYMLVNLMSSSDTSSTVRLAGARVFPKMNYSCSIADEAYKTGLKMLLGSVDDEFLGAMMVSLSKLACTSPLLVLEQVDLLFSILSEGKTLFMEEMALRCINYVYRRGVLHFPDAGNVKKLLRIADDPKHPTGLQCQALRILFRVRFYVLPSISPMDMLDFAKIFVSIASQCPTKRKSLLALCLLVDASLMVSVREEMKSVGYFSSLPLQVVRSIIDRILFSVRLSSNPSYTDSQVFGEVKIMLRLLLHLASRDLDLGALVLDQISLVIKGLLNECEGARSSEENGLSVADGAEYMKEGNIVKISNLVLIICKFLTSFLEVLSEAGAITIHIFEKVKVLAECIQHCNFFTSYVQIICSVLLHSPFIWICLVKKNEEINKHLHATLCGYLIESECFSIKCAVKILADKEYWPAYNAGLYAACRGTWFTSNCIFTDLSARVKCKSHCCWLKSLAQFSLAEMKLQMLILPDKGSSLIECLEKIKIPNVPIRGKFCRTGEGATKSMNSSEFGDKVSDAYFYMQSSWKMLQSGTASDRAFLFQTWFMALRVKLLEIVAEMIKVSASISFDKDNGNNKGIERRGDECMKFLRELILISSRWMMLSKEFDLLAVSFIGIDRKSLQVISTLALGCSLLSFVTGFALFIPSFYPKESLASGLEDSKNITWTVVLQNLSGRIIHINHEITKSILSLLDVKERPKSCFHLQSKNQPSSCEARELLSICHSAVSGIINLRNQTNGVWEESLSQISKVGGGLAMNVIMNWFQIPIPAPKYYFKVRPPIGAELYVCNGDPRHPDGLSVSQGFQLSLNLCLQLKNMAPDLAVQPTELYCIIRCRKPIGLQGPSGACDEAASSVCQPWGSDDMVDLNEQLFHQVMGCGGKCDAKNVRGDDATAFVHFKLNKRGQGFSDCLLDVSRFPLGSYRLRWHGGCMDDGDSYWSLPPLNSGPVFTVY</sequence>
<dbReference type="SUPFAM" id="SSF48371">
    <property type="entry name" value="ARM repeat"/>
    <property type="match status" value="1"/>
</dbReference>
<dbReference type="OMA" id="DMVEMNE"/>
<dbReference type="InterPro" id="IPR033060">
    <property type="entry name" value="INTS7"/>
</dbReference>
<accession>A0A059AQN1</accession>
<dbReference type="FunCoup" id="A0A059AQN1">
    <property type="interactions" value="2074"/>
</dbReference>
<dbReference type="PANTHER" id="PTHR13322:SF2">
    <property type="entry name" value="INTEGRATOR COMPLEX SUBUNIT 7"/>
    <property type="match status" value="1"/>
</dbReference>
<dbReference type="AlphaFoldDB" id="A0A059AQN1"/>
<dbReference type="OrthoDB" id="1921953at2759"/>
<dbReference type="PANTHER" id="PTHR13322">
    <property type="entry name" value="C1ORF73 PROTEIN"/>
    <property type="match status" value="1"/>
</dbReference>
<feature type="domain" description="Integrator complex subunit 7-like C-terminal" evidence="2">
    <location>
        <begin position="974"/>
        <end position="1142"/>
    </location>
</feature>
<reference evidence="4" key="1">
    <citation type="submission" date="2013-07" db="EMBL/GenBank/DDBJ databases">
        <title>The genome of Eucalyptus grandis.</title>
        <authorList>
            <person name="Schmutz J."/>
            <person name="Hayes R."/>
            <person name="Myburg A."/>
            <person name="Tuskan G."/>
            <person name="Grattapaglia D."/>
            <person name="Rokhsar D.S."/>
        </authorList>
    </citation>
    <scope>NUCLEOTIDE SEQUENCE</scope>
    <source>
        <tissue evidence="4">Leaf extractions</tissue>
    </source>
</reference>
<evidence type="ECO:0000313" key="4">
    <source>
        <dbReference type="EMBL" id="KCW55735.1"/>
    </source>
</evidence>